<dbReference type="PANTHER" id="PTHR15367:SF2">
    <property type="entry name" value="DNA-DIRECTED RNA POLYMERASE III SUBUNIT"/>
    <property type="match status" value="1"/>
</dbReference>
<evidence type="ECO:0000256" key="3">
    <source>
        <dbReference type="ARBA" id="ARBA00023242"/>
    </source>
</evidence>
<evidence type="ECO:0000256" key="1">
    <source>
        <dbReference type="ARBA" id="ARBA00004123"/>
    </source>
</evidence>
<dbReference type="GO" id="GO:0005666">
    <property type="term" value="C:RNA polymerase III complex"/>
    <property type="evidence" value="ECO:0007669"/>
    <property type="project" value="TreeGrafter"/>
</dbReference>
<dbReference type="Pfam" id="PF11705">
    <property type="entry name" value="RNA_pol_3_Rpc31"/>
    <property type="match status" value="1"/>
</dbReference>
<dbReference type="HOGENOM" id="CLU_084309_1_0_1"/>
<comment type="subcellular location">
    <subcellularLocation>
        <location evidence="1">Nucleus</location>
    </subcellularLocation>
</comment>
<proteinExistence type="inferred from homology"/>
<dbReference type="KEGG" id="tut:107362753"/>
<evidence type="ECO:0000313" key="6">
    <source>
        <dbReference type="Proteomes" id="UP000015104"/>
    </source>
</evidence>
<feature type="compositionally biased region" description="Acidic residues" evidence="4">
    <location>
        <begin position="197"/>
        <end position="212"/>
    </location>
</feature>
<dbReference type="STRING" id="32264.T1KAQ4"/>
<accession>T1KAQ4</accession>
<dbReference type="GO" id="GO:0006383">
    <property type="term" value="P:transcription by RNA polymerase III"/>
    <property type="evidence" value="ECO:0007669"/>
    <property type="project" value="InterPro"/>
</dbReference>
<dbReference type="eggNOG" id="ENOG502QUPX">
    <property type="taxonomic scope" value="Eukaryota"/>
</dbReference>
<feature type="compositionally biased region" description="Acidic residues" evidence="4">
    <location>
        <begin position="160"/>
        <end position="184"/>
    </location>
</feature>
<reference evidence="6" key="1">
    <citation type="submission" date="2011-08" db="EMBL/GenBank/DDBJ databases">
        <authorList>
            <person name="Rombauts S."/>
        </authorList>
    </citation>
    <scope>NUCLEOTIDE SEQUENCE</scope>
    <source>
        <strain evidence="6">London</strain>
    </source>
</reference>
<comment type="similarity">
    <text evidence="2">Belongs to the eukaryotic RPC7 RNA polymerase subunit family.</text>
</comment>
<dbReference type="EMBL" id="CAEY01001941">
    <property type="status" value="NOT_ANNOTATED_CDS"/>
    <property type="molecule type" value="Genomic_DNA"/>
</dbReference>
<keyword evidence="3" id="KW-0539">Nucleus</keyword>
<evidence type="ECO:0000256" key="2">
    <source>
        <dbReference type="ARBA" id="ARBA00008352"/>
    </source>
</evidence>
<organism evidence="5 6">
    <name type="scientific">Tetranychus urticae</name>
    <name type="common">Two-spotted spider mite</name>
    <dbReference type="NCBI Taxonomy" id="32264"/>
    <lineage>
        <taxon>Eukaryota</taxon>
        <taxon>Metazoa</taxon>
        <taxon>Ecdysozoa</taxon>
        <taxon>Arthropoda</taxon>
        <taxon>Chelicerata</taxon>
        <taxon>Arachnida</taxon>
        <taxon>Acari</taxon>
        <taxon>Acariformes</taxon>
        <taxon>Trombidiformes</taxon>
        <taxon>Prostigmata</taxon>
        <taxon>Eleutherengona</taxon>
        <taxon>Raphignathae</taxon>
        <taxon>Tetranychoidea</taxon>
        <taxon>Tetranychidae</taxon>
        <taxon>Tetranychus</taxon>
    </lineage>
</organism>
<reference evidence="5" key="2">
    <citation type="submission" date="2015-06" db="UniProtKB">
        <authorList>
            <consortium name="EnsemblMetazoa"/>
        </authorList>
    </citation>
    <scope>IDENTIFICATION</scope>
</reference>
<gene>
    <name evidence="5" type="primary">107362753</name>
</gene>
<name>T1KAQ4_TETUR</name>
<dbReference type="InterPro" id="IPR024661">
    <property type="entry name" value="RNA_pol_III_Rpc31"/>
</dbReference>
<evidence type="ECO:0008006" key="7">
    <source>
        <dbReference type="Google" id="ProtNLM"/>
    </source>
</evidence>
<feature type="compositionally biased region" description="Basic and acidic residues" evidence="4">
    <location>
        <begin position="139"/>
        <end position="159"/>
    </location>
</feature>
<dbReference type="OMA" id="LCIKVRE"/>
<dbReference type="Proteomes" id="UP000015104">
    <property type="component" value="Unassembled WGS sequence"/>
</dbReference>
<keyword evidence="6" id="KW-1185">Reference proteome</keyword>
<dbReference type="PANTHER" id="PTHR15367">
    <property type="entry name" value="DNA-DIRECTED RNA POLYMERASE III"/>
    <property type="match status" value="1"/>
</dbReference>
<evidence type="ECO:0000313" key="5">
    <source>
        <dbReference type="EnsemblMetazoa" id="tetur08g01310.1"/>
    </source>
</evidence>
<dbReference type="EnsemblMetazoa" id="tetur08g01310.1">
    <property type="protein sequence ID" value="tetur08g01310.1"/>
    <property type="gene ID" value="tetur08g01310"/>
</dbReference>
<sequence length="212" mass="23844">MSRGRGRGGRGFTFNLESIGIGKGEQLPAPSLAPPPLYPSLPVKPEPIIPGDNDNYNYLHDVKQSLISSFRSSKYFVVPPKVKTTVQRYSDKFDAANTLTTSSDLDSLDWRLFPEELKPTKKIRKTKSVKTLGPDDVDQLLKKMEELEETGEKSPKSEKDESEPEGEIDSDEGEKDEEEIEEDTDYARNYFDNGEGFLEDNSDDNLDEGPVY</sequence>
<dbReference type="OrthoDB" id="5377312at2759"/>
<dbReference type="AlphaFoldDB" id="T1KAQ4"/>
<feature type="region of interest" description="Disordered" evidence="4">
    <location>
        <begin position="125"/>
        <end position="212"/>
    </location>
</feature>
<evidence type="ECO:0000256" key="4">
    <source>
        <dbReference type="SAM" id="MobiDB-lite"/>
    </source>
</evidence>
<protein>
    <recommendedName>
        <fullName evidence="7">DNA-directed RNA polymerase III subunit</fullName>
    </recommendedName>
</protein>